<feature type="signal peptide" evidence="1">
    <location>
        <begin position="1"/>
        <end position="17"/>
    </location>
</feature>
<protein>
    <submittedName>
        <fullName evidence="2">Uncharacterized protein</fullName>
    </submittedName>
</protein>
<dbReference type="RefSeq" id="XP_018067462.1">
    <property type="nucleotide sequence ID" value="XM_018218680.1"/>
</dbReference>
<evidence type="ECO:0000313" key="2">
    <source>
        <dbReference type="EMBL" id="KUJ13107.1"/>
    </source>
</evidence>
<organism evidence="2 3">
    <name type="scientific">Mollisia scopiformis</name>
    <name type="common">Conifer needle endophyte fungus</name>
    <name type="synonym">Phialocephala scopiformis</name>
    <dbReference type="NCBI Taxonomy" id="149040"/>
    <lineage>
        <taxon>Eukaryota</taxon>
        <taxon>Fungi</taxon>
        <taxon>Dikarya</taxon>
        <taxon>Ascomycota</taxon>
        <taxon>Pezizomycotina</taxon>
        <taxon>Leotiomycetes</taxon>
        <taxon>Helotiales</taxon>
        <taxon>Mollisiaceae</taxon>
        <taxon>Mollisia</taxon>
    </lineage>
</organism>
<proteinExistence type="predicted"/>
<dbReference type="OrthoDB" id="4851124at2759"/>
<keyword evidence="1" id="KW-0732">Signal</keyword>
<dbReference type="AlphaFoldDB" id="A0A194WZR3"/>
<sequence length="287" mass="30818">MLFNTLAVFGLIATAAAAPQLHSRFQKDVEAREAITHAARGVNWSPRAIVPRKNNFGNSKDLFQGSYQANVQITEEQITILQVDNSAALEQQVLQTEIALSQAIQLQILAQQELQFAIDNIRTNTFNSLNSNVGDEANEAQNTVLVIVTQVVDNRNSGSSNNRYLVRQLQSNPTIQEQVFVQINEQASMTIANDVPSSVFAAAQASGTGFAAPNLGSYTPGGNISLQAQGLNLLPQGVSVPSFGNAQNFNDPALIIQPNVQAFVQIGSSNEFSVAAIEAQILGQVIN</sequence>
<dbReference type="InParanoid" id="A0A194WZR3"/>
<feature type="chain" id="PRO_5008267740" evidence="1">
    <location>
        <begin position="18"/>
        <end position="287"/>
    </location>
</feature>
<dbReference type="GeneID" id="28828406"/>
<name>A0A194WZR3_MOLSC</name>
<evidence type="ECO:0000313" key="3">
    <source>
        <dbReference type="Proteomes" id="UP000070700"/>
    </source>
</evidence>
<gene>
    <name evidence="2" type="ORF">LY89DRAFT_721880</name>
</gene>
<accession>A0A194WZR3</accession>
<dbReference type="Proteomes" id="UP000070700">
    <property type="component" value="Unassembled WGS sequence"/>
</dbReference>
<dbReference type="STRING" id="149040.A0A194WZR3"/>
<reference evidence="2 3" key="1">
    <citation type="submission" date="2015-10" db="EMBL/GenBank/DDBJ databases">
        <title>Full genome of DAOMC 229536 Phialocephala scopiformis, a fungal endophyte of spruce producing the potent anti-insectan compound rugulosin.</title>
        <authorList>
            <consortium name="DOE Joint Genome Institute"/>
            <person name="Walker A.K."/>
            <person name="Frasz S.L."/>
            <person name="Seifert K.A."/>
            <person name="Miller J.D."/>
            <person name="Mondo S.J."/>
            <person name="Labutti K."/>
            <person name="Lipzen A."/>
            <person name="Dockter R."/>
            <person name="Kennedy M."/>
            <person name="Grigoriev I.V."/>
            <person name="Spatafora J.W."/>
        </authorList>
    </citation>
    <scope>NUCLEOTIDE SEQUENCE [LARGE SCALE GENOMIC DNA]</scope>
    <source>
        <strain evidence="2 3">CBS 120377</strain>
    </source>
</reference>
<dbReference type="KEGG" id="psco:LY89DRAFT_721880"/>
<dbReference type="EMBL" id="KQ947423">
    <property type="protein sequence ID" value="KUJ13107.1"/>
    <property type="molecule type" value="Genomic_DNA"/>
</dbReference>
<evidence type="ECO:0000256" key="1">
    <source>
        <dbReference type="SAM" id="SignalP"/>
    </source>
</evidence>
<keyword evidence="3" id="KW-1185">Reference proteome</keyword>